<dbReference type="Proteomes" id="UP000805193">
    <property type="component" value="Unassembled WGS sequence"/>
</dbReference>
<proteinExistence type="predicted"/>
<accession>A0AC60QI36</accession>
<name>A0AC60QI36_IXOPE</name>
<evidence type="ECO:0000313" key="1">
    <source>
        <dbReference type="EMBL" id="KAG0433911.1"/>
    </source>
</evidence>
<comment type="caution">
    <text evidence="1">The sequence shown here is derived from an EMBL/GenBank/DDBJ whole genome shotgun (WGS) entry which is preliminary data.</text>
</comment>
<sequence>MNKSQKTPEEFSEAASAFWSAANSLRQRNGYTLYNVANMDQTMVRVDNPAKGTNNVVGESTVRIANTGCARRCFTVSLAARATGHKLPAFMLEPWRQKTGTDFKRNAANFL</sequence>
<keyword evidence="2" id="KW-1185">Reference proteome</keyword>
<reference evidence="1 2" key="1">
    <citation type="journal article" date="2020" name="Cell">
        <title>Large-Scale Comparative Analyses of Tick Genomes Elucidate Their Genetic Diversity and Vector Capacities.</title>
        <authorList>
            <consortium name="Tick Genome and Microbiome Consortium (TIGMIC)"/>
            <person name="Jia N."/>
            <person name="Wang J."/>
            <person name="Shi W."/>
            <person name="Du L."/>
            <person name="Sun Y."/>
            <person name="Zhan W."/>
            <person name="Jiang J.F."/>
            <person name="Wang Q."/>
            <person name="Zhang B."/>
            <person name="Ji P."/>
            <person name="Bell-Sakyi L."/>
            <person name="Cui X.M."/>
            <person name="Yuan T.T."/>
            <person name="Jiang B.G."/>
            <person name="Yang W.F."/>
            <person name="Lam T.T."/>
            <person name="Chang Q.C."/>
            <person name="Ding S.J."/>
            <person name="Wang X.J."/>
            <person name="Zhu J.G."/>
            <person name="Ruan X.D."/>
            <person name="Zhao L."/>
            <person name="Wei J.T."/>
            <person name="Ye R.Z."/>
            <person name="Que T.C."/>
            <person name="Du C.H."/>
            <person name="Zhou Y.H."/>
            <person name="Cheng J.X."/>
            <person name="Dai P.F."/>
            <person name="Guo W.B."/>
            <person name="Han X.H."/>
            <person name="Huang E.J."/>
            <person name="Li L.F."/>
            <person name="Wei W."/>
            <person name="Gao Y.C."/>
            <person name="Liu J.Z."/>
            <person name="Shao H.Z."/>
            <person name="Wang X."/>
            <person name="Wang C.C."/>
            <person name="Yang T.C."/>
            <person name="Huo Q.B."/>
            <person name="Li W."/>
            <person name="Chen H.Y."/>
            <person name="Chen S.E."/>
            <person name="Zhou L.G."/>
            <person name="Ni X.B."/>
            <person name="Tian J.H."/>
            <person name="Sheng Y."/>
            <person name="Liu T."/>
            <person name="Pan Y.S."/>
            <person name="Xia L.Y."/>
            <person name="Li J."/>
            <person name="Zhao F."/>
            <person name="Cao W.C."/>
        </authorList>
    </citation>
    <scope>NUCLEOTIDE SEQUENCE [LARGE SCALE GENOMIC DNA]</scope>
    <source>
        <strain evidence="1">Iper-2018</strain>
    </source>
</reference>
<dbReference type="EMBL" id="JABSTQ010008934">
    <property type="protein sequence ID" value="KAG0433911.1"/>
    <property type="molecule type" value="Genomic_DNA"/>
</dbReference>
<protein>
    <submittedName>
        <fullName evidence="1">Uncharacterized protein</fullName>
    </submittedName>
</protein>
<organism evidence="1 2">
    <name type="scientific">Ixodes persulcatus</name>
    <name type="common">Taiga tick</name>
    <dbReference type="NCBI Taxonomy" id="34615"/>
    <lineage>
        <taxon>Eukaryota</taxon>
        <taxon>Metazoa</taxon>
        <taxon>Ecdysozoa</taxon>
        <taxon>Arthropoda</taxon>
        <taxon>Chelicerata</taxon>
        <taxon>Arachnida</taxon>
        <taxon>Acari</taxon>
        <taxon>Parasitiformes</taxon>
        <taxon>Ixodida</taxon>
        <taxon>Ixodoidea</taxon>
        <taxon>Ixodidae</taxon>
        <taxon>Ixodinae</taxon>
        <taxon>Ixodes</taxon>
    </lineage>
</organism>
<evidence type="ECO:0000313" key="2">
    <source>
        <dbReference type="Proteomes" id="UP000805193"/>
    </source>
</evidence>
<gene>
    <name evidence="1" type="ORF">HPB47_019486</name>
</gene>